<proteinExistence type="predicted"/>
<evidence type="ECO:0000313" key="2">
    <source>
        <dbReference type="EMBL" id="MEJ6008602.1"/>
    </source>
</evidence>
<protein>
    <submittedName>
        <fullName evidence="2">DUF1800 domain-containing protein</fullName>
    </submittedName>
</protein>
<organism evidence="2 3">
    <name type="scientific">Novosphingobium aquae</name>
    <dbReference type="NCBI Taxonomy" id="3133435"/>
    <lineage>
        <taxon>Bacteria</taxon>
        <taxon>Pseudomonadati</taxon>
        <taxon>Pseudomonadota</taxon>
        <taxon>Alphaproteobacteria</taxon>
        <taxon>Sphingomonadales</taxon>
        <taxon>Sphingomonadaceae</taxon>
        <taxon>Novosphingobium</taxon>
    </lineage>
</organism>
<accession>A0ABU8S3W8</accession>
<sequence>MGDVEIALNRFGLGWKAGEAPPANPRRWLVDQIARYDPAPAGIAALPRTPEQIGKLAALQTARTERRQDRAEAANEPAPKAMTQPAMESRATPSSQPRPEAQLLKPLRDSYVQAAGARMAQAVATDTPFMERLVAFWSNHFAVSIDKGTVIGLAGTFENEAIRPNVNSKFSDLLFAAVRHPAMLLFLDQAQSIGPNSLLGQRAQRRGAERKPGINENLAREIMELHTLGVHSGYTQADVTEFAKALTGTTVTGLGRLARLLPYDSGRAAFVEQLHEPGARTVMGKKYAQAGEAQGRAILNDLAAHPATARHVATKLARHFAADHPPPALVARLEQVYLKTGGDLPSLYRALVESPEPWSNPGAKFRQPWEWLVAVQRATGLVIPAQGGQFSLNQLGQPTWRPGSPAGWDDLAASWAAPDALLRRVELANRYSRNLATIDSRTLAPRLFPESLSEGTRTAVARADSGQQALALLLVSPEMLRR</sequence>
<reference evidence="2 3" key="1">
    <citation type="submission" date="2024-03" db="EMBL/GenBank/DDBJ databases">
        <authorList>
            <person name="Jo J.-H."/>
        </authorList>
    </citation>
    <scope>NUCLEOTIDE SEQUENCE [LARGE SCALE GENOMIC DNA]</scope>
    <source>
        <strain evidence="2 3">AS3R-12</strain>
    </source>
</reference>
<dbReference type="RefSeq" id="WP_339964194.1">
    <property type="nucleotide sequence ID" value="NZ_JBBHJY010000001.1"/>
</dbReference>
<comment type="caution">
    <text evidence="2">The sequence shown here is derived from an EMBL/GenBank/DDBJ whole genome shotgun (WGS) entry which is preliminary data.</text>
</comment>
<dbReference type="Proteomes" id="UP001379235">
    <property type="component" value="Unassembled WGS sequence"/>
</dbReference>
<dbReference type="InterPro" id="IPR014917">
    <property type="entry name" value="DUF1800"/>
</dbReference>
<gene>
    <name evidence="2" type="ORF">WG900_01565</name>
</gene>
<feature type="region of interest" description="Disordered" evidence="1">
    <location>
        <begin position="61"/>
        <end position="100"/>
    </location>
</feature>
<dbReference type="Pfam" id="PF08811">
    <property type="entry name" value="DUF1800"/>
    <property type="match status" value="1"/>
</dbReference>
<evidence type="ECO:0000256" key="1">
    <source>
        <dbReference type="SAM" id="MobiDB-lite"/>
    </source>
</evidence>
<evidence type="ECO:0000313" key="3">
    <source>
        <dbReference type="Proteomes" id="UP001379235"/>
    </source>
</evidence>
<dbReference type="EMBL" id="JBBHJY010000001">
    <property type="protein sequence ID" value="MEJ6008602.1"/>
    <property type="molecule type" value="Genomic_DNA"/>
</dbReference>
<name>A0ABU8S3W8_9SPHN</name>
<feature type="compositionally biased region" description="Basic and acidic residues" evidence="1">
    <location>
        <begin position="63"/>
        <end position="73"/>
    </location>
</feature>
<keyword evidence="3" id="KW-1185">Reference proteome</keyword>